<dbReference type="Pfam" id="PF18928">
    <property type="entry name" value="DUF5677"/>
    <property type="match status" value="1"/>
</dbReference>
<accession>A0A3D9GPW1</accession>
<dbReference type="OrthoDB" id="956451at2"/>
<name>A0A3D9GPW1_9FLAO</name>
<organism evidence="1 2">
    <name type="scientific">Winogradskyella eximia</name>
    <dbReference type="NCBI Taxonomy" id="262006"/>
    <lineage>
        <taxon>Bacteria</taxon>
        <taxon>Pseudomonadati</taxon>
        <taxon>Bacteroidota</taxon>
        <taxon>Flavobacteriia</taxon>
        <taxon>Flavobacteriales</taxon>
        <taxon>Flavobacteriaceae</taxon>
        <taxon>Winogradskyella</taxon>
    </lineage>
</organism>
<dbReference type="AlphaFoldDB" id="A0A3D9GPW1"/>
<reference evidence="1 2" key="1">
    <citation type="submission" date="2018-07" db="EMBL/GenBank/DDBJ databases">
        <title>Genomic Encyclopedia of Type Strains, Phase III (KMG-III): the genomes of soil and plant-associated and newly described type strains.</title>
        <authorList>
            <person name="Whitman W."/>
        </authorList>
    </citation>
    <scope>NUCLEOTIDE SEQUENCE [LARGE SCALE GENOMIC DNA]</scope>
    <source>
        <strain evidence="1 2">CECT 7946</strain>
    </source>
</reference>
<gene>
    <name evidence="1" type="ORF">DFQ10_1143</name>
</gene>
<comment type="caution">
    <text evidence="1">The sequence shown here is derived from an EMBL/GenBank/DDBJ whole genome shotgun (WGS) entry which is preliminary data.</text>
</comment>
<sequence>MKYKSVDDILPREQSDVKELLHSFSNLIDEIVNFGTHMMKWETEKKLVGDENIIPLLFLRNILETADAISILIKNSSVDASKSSLRILLENVLSLEYLLEKDTKNRALSFIVWIAHKDLKFYQKLDGNTQVGKQFKAEFKKDSLIKNPALTDSIDYLHAKNNSEELLNLPIYSEVEKEYKRTESKIKNPNWYSLFAGPQNIQQLAKYLNRNAIYEIMYRGYSGNVHATDIYKGKLYPNDKNTVDIVQIRNPKDAQSISIDTVNYLLMSYLAYFKRIPEKKLDFQNWYLIFKKDFDELRNKKYTIEYK</sequence>
<dbReference type="EMBL" id="QRDV01000014">
    <property type="protein sequence ID" value="RED37917.1"/>
    <property type="molecule type" value="Genomic_DNA"/>
</dbReference>
<proteinExistence type="predicted"/>
<protein>
    <submittedName>
        <fullName evidence="1">Uncharacterized protein</fullName>
    </submittedName>
</protein>
<dbReference type="RefSeq" id="WP_115818893.1">
    <property type="nucleotide sequence ID" value="NZ_QRDV01000014.1"/>
</dbReference>
<evidence type="ECO:0000313" key="2">
    <source>
        <dbReference type="Proteomes" id="UP000256980"/>
    </source>
</evidence>
<evidence type="ECO:0000313" key="1">
    <source>
        <dbReference type="EMBL" id="RED37917.1"/>
    </source>
</evidence>
<keyword evidence="2" id="KW-1185">Reference proteome</keyword>
<dbReference type="Proteomes" id="UP000256980">
    <property type="component" value="Unassembled WGS sequence"/>
</dbReference>
<dbReference type="InterPro" id="IPR043733">
    <property type="entry name" value="DUF5677"/>
</dbReference>